<name>A0ABD5T419_9EURY</name>
<gene>
    <name evidence="1" type="ORF">ACFQDD_08080</name>
</gene>
<accession>A0ABD5T419</accession>
<protein>
    <submittedName>
        <fullName evidence="1">Uncharacterized protein</fullName>
    </submittedName>
</protein>
<comment type="caution">
    <text evidence="1">The sequence shown here is derived from an EMBL/GenBank/DDBJ whole genome shotgun (WGS) entry which is preliminary data.</text>
</comment>
<sequence length="151" mass="16462">MASTSETTIGIDEVEEALDTDLTTADTDTVAGEVAREELAEQREWLAERLEGRGDSLRKSMPDTDADNGLSRYVCRMAHFHAGVNTSMPVTASFDLQDWVDEQGIDASVSGLTDDAGEEIAAMVDMLVDDLLINHFEIEPTGAAREWKGLL</sequence>
<dbReference type="Proteomes" id="UP001596274">
    <property type="component" value="Unassembled WGS sequence"/>
</dbReference>
<dbReference type="AlphaFoldDB" id="A0ABD5T419"/>
<proteinExistence type="predicted"/>
<organism evidence="1 2">
    <name type="scientific">Halorubrum pallidum</name>
    <dbReference type="NCBI Taxonomy" id="1526114"/>
    <lineage>
        <taxon>Archaea</taxon>
        <taxon>Methanobacteriati</taxon>
        <taxon>Methanobacteriota</taxon>
        <taxon>Stenosarchaea group</taxon>
        <taxon>Halobacteria</taxon>
        <taxon>Halobacteriales</taxon>
        <taxon>Haloferacaceae</taxon>
        <taxon>Halorubrum</taxon>
    </lineage>
</organism>
<keyword evidence="2" id="KW-1185">Reference proteome</keyword>
<reference evidence="1 2" key="1">
    <citation type="journal article" date="2019" name="Int. J. Syst. Evol. Microbiol.">
        <title>The Global Catalogue of Microorganisms (GCM) 10K type strain sequencing project: providing services to taxonomists for standard genome sequencing and annotation.</title>
        <authorList>
            <consortium name="The Broad Institute Genomics Platform"/>
            <consortium name="The Broad Institute Genome Sequencing Center for Infectious Disease"/>
            <person name="Wu L."/>
            <person name="Ma J."/>
        </authorList>
    </citation>
    <scope>NUCLEOTIDE SEQUENCE [LARGE SCALE GENOMIC DNA]</scope>
    <source>
        <strain evidence="1 2">PJ61</strain>
    </source>
</reference>
<evidence type="ECO:0000313" key="1">
    <source>
        <dbReference type="EMBL" id="MFC6771470.1"/>
    </source>
</evidence>
<evidence type="ECO:0000313" key="2">
    <source>
        <dbReference type="Proteomes" id="UP001596274"/>
    </source>
</evidence>
<dbReference type="EMBL" id="JBHSWT010000390">
    <property type="protein sequence ID" value="MFC6771470.1"/>
    <property type="molecule type" value="Genomic_DNA"/>
</dbReference>